<comment type="catalytic activity">
    <reaction evidence="1 8">
        <text>Endonucleolytic cleavage at apurinic or apyrimidinic sites to products with a 5'-phosphate.</text>
        <dbReference type="EC" id="3.1.21.7"/>
    </reaction>
</comment>
<evidence type="ECO:0000256" key="7">
    <source>
        <dbReference type="ARBA" id="ARBA00022842"/>
    </source>
</evidence>
<evidence type="ECO:0000256" key="8">
    <source>
        <dbReference type="HAMAP-Rule" id="MF_00801"/>
    </source>
</evidence>
<dbReference type="EMBL" id="CP008822">
    <property type="protein sequence ID" value="AIM27508.1"/>
    <property type="molecule type" value="Genomic_DNA"/>
</dbReference>
<dbReference type="Pfam" id="PF04493">
    <property type="entry name" value="Endonuclease_5"/>
    <property type="match status" value="1"/>
</dbReference>
<dbReference type="HAMAP" id="MF_00801">
    <property type="entry name" value="Endonuclease_5"/>
    <property type="match status" value="1"/>
</dbReference>
<protein>
    <recommendedName>
        <fullName evidence="8">Endonuclease V</fullName>
        <ecNumber evidence="8">3.1.21.7</ecNumber>
    </recommendedName>
    <alternativeName>
        <fullName evidence="8">Deoxyinosine 3'endonuclease</fullName>
    </alternativeName>
    <alternativeName>
        <fullName evidence="8">Deoxyribonuclease V</fullName>
        <shortName evidence="8">DNase V</shortName>
    </alternativeName>
</protein>
<keyword evidence="3 8" id="KW-0963">Cytoplasm</keyword>
<evidence type="ECO:0000256" key="6">
    <source>
        <dbReference type="ARBA" id="ARBA00022801"/>
    </source>
</evidence>
<comment type="subcellular location">
    <subcellularLocation>
        <location evidence="2 8">Cytoplasm</location>
    </subcellularLocation>
</comment>
<dbReference type="PANTHER" id="PTHR28511">
    <property type="entry name" value="ENDONUCLEASE V"/>
    <property type="match status" value="1"/>
</dbReference>
<dbReference type="InterPro" id="IPR007581">
    <property type="entry name" value="Endonuclease-V"/>
</dbReference>
<dbReference type="GO" id="GO:0003727">
    <property type="term" value="F:single-stranded RNA binding"/>
    <property type="evidence" value="ECO:0007669"/>
    <property type="project" value="TreeGrafter"/>
</dbReference>
<evidence type="ECO:0000256" key="5">
    <source>
        <dbReference type="ARBA" id="ARBA00022759"/>
    </source>
</evidence>
<keyword evidence="5 8" id="KW-0255">Endonuclease</keyword>
<dbReference type="GO" id="GO:0005737">
    <property type="term" value="C:cytoplasm"/>
    <property type="evidence" value="ECO:0007669"/>
    <property type="project" value="UniProtKB-SubCell"/>
</dbReference>
<comment type="function">
    <text evidence="8">DNA repair enzyme involved in the repair of deaminated bases. Selectively cleaves double-stranded DNA at the second phosphodiester bond 3' to a deoxyinosine leaving behind the intact lesion on the nicked DNA.</text>
</comment>
<evidence type="ECO:0000313" key="9">
    <source>
        <dbReference type="EMBL" id="AIM27508.1"/>
    </source>
</evidence>
<name>A0A088E6A1_9CREN</name>
<dbReference type="GO" id="GO:0006281">
    <property type="term" value="P:DNA repair"/>
    <property type="evidence" value="ECO:0007669"/>
    <property type="project" value="UniProtKB-UniRule"/>
</dbReference>
<keyword evidence="6 8" id="KW-0378">Hydrolase</keyword>
<feature type="binding site" evidence="8">
    <location>
        <position position="99"/>
    </location>
    <ligand>
        <name>Mg(2+)</name>
        <dbReference type="ChEBI" id="CHEBI:18420"/>
    </ligand>
</feature>
<dbReference type="PANTHER" id="PTHR28511:SF1">
    <property type="entry name" value="ENDONUCLEASE V"/>
    <property type="match status" value="1"/>
</dbReference>
<evidence type="ECO:0000256" key="1">
    <source>
        <dbReference type="ARBA" id="ARBA00001835"/>
    </source>
</evidence>
<keyword evidence="8" id="KW-0479">Metal-binding</keyword>
<evidence type="ECO:0000256" key="2">
    <source>
        <dbReference type="ARBA" id="ARBA00004496"/>
    </source>
</evidence>
<keyword evidence="4 8" id="KW-0540">Nuclease</keyword>
<dbReference type="OMA" id="MREAPIM"/>
<dbReference type="GO" id="GO:0043737">
    <property type="term" value="F:deoxyribonuclease V activity"/>
    <property type="evidence" value="ECO:0007669"/>
    <property type="project" value="UniProtKB-UniRule"/>
</dbReference>
<keyword evidence="7 8" id="KW-0460">Magnesium</keyword>
<dbReference type="Gene3D" id="3.30.2170.10">
    <property type="entry name" value="archaeoglobus fulgidus dsm 4304 superfamily"/>
    <property type="match status" value="1"/>
</dbReference>
<dbReference type="EC" id="3.1.21.7" evidence="8"/>
<evidence type="ECO:0000256" key="3">
    <source>
        <dbReference type="ARBA" id="ARBA00022490"/>
    </source>
</evidence>
<dbReference type="Proteomes" id="UP000029084">
    <property type="component" value="Chromosome"/>
</dbReference>
<feature type="binding site" evidence="8">
    <location>
        <position position="39"/>
    </location>
    <ligand>
        <name>Mg(2+)</name>
        <dbReference type="ChEBI" id="CHEBI:18420"/>
    </ligand>
</feature>
<dbReference type="AlphaFoldDB" id="A0A088E6A1"/>
<keyword evidence="8" id="KW-0227">DNA damage</keyword>
<evidence type="ECO:0000313" key="10">
    <source>
        <dbReference type="Proteomes" id="UP000029084"/>
    </source>
</evidence>
<reference evidence="9 10" key="1">
    <citation type="journal article" date="2014" name="J. Bacteriol.">
        <title>Role of an Archaeal PitA Transporter in the Copper and Arsenic Resistance of Metallosphaera sedula, an Extreme Thermoacidophile.</title>
        <authorList>
            <person name="McCarthy S."/>
            <person name="Ai C."/>
            <person name="Wheaton G."/>
            <person name="Tevatia R."/>
            <person name="Eckrich V."/>
            <person name="Kelly R."/>
            <person name="Blum P."/>
        </authorList>
    </citation>
    <scope>NUCLEOTIDE SEQUENCE [LARGE SCALE GENOMIC DNA]</scope>
    <source>
        <strain evidence="9 10">CuR1</strain>
    </source>
</reference>
<evidence type="ECO:0000256" key="4">
    <source>
        <dbReference type="ARBA" id="ARBA00022722"/>
    </source>
</evidence>
<feature type="site" description="Interaction with target DNA" evidence="8">
    <location>
        <position position="71"/>
    </location>
</feature>
<accession>A0A088E6A1</accession>
<comment type="similarity">
    <text evidence="8">Belongs to the endonuclease V family.</text>
</comment>
<sequence length="200" mass="22047">MKLEQDYLVNFLYLVQNVIARQVNLAKLEGEPREICGVDVAYKGEVGVAVVVCDGENQLVKKATGRVGFPYIPGLLFMREAPLMIRALQDLKPDLLLVDGHGIAHPRRSGIATVLGVLLNIPTIGVAKSRLVGEVIEENGINYVVLNGEKVGVKVGKYYYSPGNLVSLDDVINLSRMGYPRVLREADRLSKVYRNDLKLS</sequence>
<dbReference type="CDD" id="cd06559">
    <property type="entry name" value="Endonuclease_V"/>
    <property type="match status" value="1"/>
</dbReference>
<dbReference type="GO" id="GO:0016891">
    <property type="term" value="F:RNA endonuclease activity producing 5'-phosphomonoesters, hydrolytic mechanism"/>
    <property type="evidence" value="ECO:0007669"/>
    <property type="project" value="TreeGrafter"/>
</dbReference>
<gene>
    <name evidence="8" type="primary">nfi</name>
    <name evidence="9" type="ORF">HA72_1366</name>
</gene>
<comment type="cofactor">
    <cofactor evidence="8">
        <name>Mg(2+)</name>
        <dbReference type="ChEBI" id="CHEBI:18420"/>
    </cofactor>
</comment>
<dbReference type="GO" id="GO:0000287">
    <property type="term" value="F:magnesium ion binding"/>
    <property type="evidence" value="ECO:0007669"/>
    <property type="project" value="UniProtKB-UniRule"/>
</dbReference>
<organism evidence="9 10">
    <name type="scientific">Metallosphaera sedula</name>
    <dbReference type="NCBI Taxonomy" id="43687"/>
    <lineage>
        <taxon>Archaea</taxon>
        <taxon>Thermoproteota</taxon>
        <taxon>Thermoprotei</taxon>
        <taxon>Sulfolobales</taxon>
        <taxon>Sulfolobaceae</taxon>
        <taxon>Metallosphaera</taxon>
    </lineage>
</organism>
<proteinExistence type="inferred from homology"/>
<keyword evidence="8" id="KW-0234">DNA repair</keyword>